<dbReference type="EMBL" id="REGN01011652">
    <property type="protein sequence ID" value="RMZ97092.1"/>
    <property type="molecule type" value="Genomic_DNA"/>
</dbReference>
<gene>
    <name evidence="1" type="ORF">BpHYR1_008553</name>
</gene>
<organism evidence="1 2">
    <name type="scientific">Brachionus plicatilis</name>
    <name type="common">Marine rotifer</name>
    <name type="synonym">Brachionus muelleri</name>
    <dbReference type="NCBI Taxonomy" id="10195"/>
    <lineage>
        <taxon>Eukaryota</taxon>
        <taxon>Metazoa</taxon>
        <taxon>Spiralia</taxon>
        <taxon>Gnathifera</taxon>
        <taxon>Rotifera</taxon>
        <taxon>Eurotatoria</taxon>
        <taxon>Monogononta</taxon>
        <taxon>Pseudotrocha</taxon>
        <taxon>Ploima</taxon>
        <taxon>Brachionidae</taxon>
        <taxon>Brachionus</taxon>
    </lineage>
</organism>
<evidence type="ECO:0000313" key="1">
    <source>
        <dbReference type="EMBL" id="RMZ97092.1"/>
    </source>
</evidence>
<accession>A0A3M7PDF7</accession>
<dbReference type="Proteomes" id="UP000276133">
    <property type="component" value="Unassembled WGS sequence"/>
</dbReference>
<keyword evidence="2" id="KW-1185">Reference proteome</keyword>
<sequence>MNLRFSIHILTRLIFCVKDTYGEISFLLALLINSNIYESSSCQNKRNIIKKSFSILEISTNKCFDEANTYEFVFMSSWPFLERQIMINQINNQLKGETKLNFRKSTFKE</sequence>
<proteinExistence type="predicted"/>
<reference evidence="1 2" key="1">
    <citation type="journal article" date="2018" name="Sci. Rep.">
        <title>Genomic signatures of local adaptation to the degree of environmental predictability in rotifers.</title>
        <authorList>
            <person name="Franch-Gras L."/>
            <person name="Hahn C."/>
            <person name="Garcia-Roger E.M."/>
            <person name="Carmona M.J."/>
            <person name="Serra M."/>
            <person name="Gomez A."/>
        </authorList>
    </citation>
    <scope>NUCLEOTIDE SEQUENCE [LARGE SCALE GENOMIC DNA]</scope>
    <source>
        <strain evidence="1">HYR1</strain>
    </source>
</reference>
<dbReference type="AlphaFoldDB" id="A0A3M7PDF7"/>
<dbReference type="OrthoDB" id="10265211at2759"/>
<protein>
    <submittedName>
        <fullName evidence="1">Uncharacterized protein</fullName>
    </submittedName>
</protein>
<evidence type="ECO:0000313" key="2">
    <source>
        <dbReference type="Proteomes" id="UP000276133"/>
    </source>
</evidence>
<name>A0A3M7PDF7_BRAPC</name>
<comment type="caution">
    <text evidence="1">The sequence shown here is derived from an EMBL/GenBank/DDBJ whole genome shotgun (WGS) entry which is preliminary data.</text>
</comment>